<evidence type="ECO:0000313" key="2">
    <source>
        <dbReference type="EMBL" id="CAI8039521.1"/>
    </source>
</evidence>
<reference evidence="2" key="1">
    <citation type="submission" date="2023-03" db="EMBL/GenBank/DDBJ databases">
        <authorList>
            <person name="Steffen K."/>
            <person name="Cardenas P."/>
        </authorList>
    </citation>
    <scope>NUCLEOTIDE SEQUENCE</scope>
</reference>
<feature type="signal peptide" evidence="1">
    <location>
        <begin position="1"/>
        <end position="21"/>
    </location>
</feature>
<proteinExistence type="predicted"/>
<comment type="caution">
    <text evidence="2">The sequence shown here is derived from an EMBL/GenBank/DDBJ whole genome shotgun (WGS) entry which is preliminary data.</text>
</comment>
<dbReference type="InterPro" id="IPR008969">
    <property type="entry name" value="CarboxyPept-like_regulatory"/>
</dbReference>
<dbReference type="GO" id="GO:0030246">
    <property type="term" value="F:carbohydrate binding"/>
    <property type="evidence" value="ECO:0007669"/>
    <property type="project" value="InterPro"/>
</dbReference>
<dbReference type="SUPFAM" id="SSF52833">
    <property type="entry name" value="Thioredoxin-like"/>
    <property type="match status" value="1"/>
</dbReference>
<feature type="chain" id="PRO_5041299490" description="PEGA domain-containing protein" evidence="1">
    <location>
        <begin position="22"/>
        <end position="259"/>
    </location>
</feature>
<evidence type="ECO:0008006" key="4">
    <source>
        <dbReference type="Google" id="ProtNLM"/>
    </source>
</evidence>
<dbReference type="SUPFAM" id="SSF49452">
    <property type="entry name" value="Starch-binding domain-like"/>
    <property type="match status" value="1"/>
</dbReference>
<dbReference type="SUPFAM" id="SSF49464">
    <property type="entry name" value="Carboxypeptidase regulatory domain-like"/>
    <property type="match status" value="1"/>
</dbReference>
<dbReference type="Proteomes" id="UP001174909">
    <property type="component" value="Unassembled WGS sequence"/>
</dbReference>
<keyword evidence="1" id="KW-0732">Signal</keyword>
<dbReference type="Pfam" id="PF13620">
    <property type="entry name" value="CarboxypepD_reg"/>
    <property type="match status" value="2"/>
</dbReference>
<evidence type="ECO:0000313" key="3">
    <source>
        <dbReference type="Proteomes" id="UP001174909"/>
    </source>
</evidence>
<evidence type="ECO:0000256" key="1">
    <source>
        <dbReference type="SAM" id="SignalP"/>
    </source>
</evidence>
<gene>
    <name evidence="2" type="ORF">GBAR_LOCUS21985</name>
</gene>
<name>A0AA35X4M4_GEOBA</name>
<dbReference type="EMBL" id="CASHTH010003044">
    <property type="protein sequence ID" value="CAI8039521.1"/>
    <property type="molecule type" value="Genomic_DNA"/>
</dbReference>
<sequence>MKRIQALLALSLLLFAGLNCGTENPVEETVGTSTVEISTGTLRGEVQSIDGVLIQVRLLRDGQLLTQTETQATYELASIEAGNYTLQISAKGYETKEVNVTVTPGQVVSLDKVALVALATPVSHLRGVLRDKATGEPIGEVNLQLTDKAGKVYETLTTGAGVFTFENLPVEQALTLTIAHAGYEETEVAVHPIPAAETLELRVQLTRLPEQEKLDPGQGLSLGSQAPAFELPDGNGKLKALADYVGNKNVVITFYRGGW</sequence>
<keyword evidence="3" id="KW-1185">Reference proteome</keyword>
<organism evidence="2 3">
    <name type="scientific">Geodia barretti</name>
    <name type="common">Barrett's horny sponge</name>
    <dbReference type="NCBI Taxonomy" id="519541"/>
    <lineage>
        <taxon>Eukaryota</taxon>
        <taxon>Metazoa</taxon>
        <taxon>Porifera</taxon>
        <taxon>Demospongiae</taxon>
        <taxon>Heteroscleromorpha</taxon>
        <taxon>Tetractinellida</taxon>
        <taxon>Astrophorina</taxon>
        <taxon>Geodiidae</taxon>
        <taxon>Geodia</taxon>
    </lineage>
</organism>
<dbReference type="Gene3D" id="2.60.40.1120">
    <property type="entry name" value="Carboxypeptidase-like, regulatory domain"/>
    <property type="match status" value="2"/>
</dbReference>
<dbReference type="Gene3D" id="3.40.30.10">
    <property type="entry name" value="Glutaredoxin"/>
    <property type="match status" value="1"/>
</dbReference>
<dbReference type="InterPro" id="IPR013784">
    <property type="entry name" value="Carb-bd-like_fold"/>
</dbReference>
<dbReference type="InterPro" id="IPR036249">
    <property type="entry name" value="Thioredoxin-like_sf"/>
</dbReference>
<accession>A0AA35X4M4</accession>
<protein>
    <recommendedName>
        <fullName evidence="4">PEGA domain-containing protein</fullName>
    </recommendedName>
</protein>
<dbReference type="AlphaFoldDB" id="A0AA35X4M4"/>